<dbReference type="EMBL" id="CP015596">
    <property type="protein sequence ID" value="ANE81581.1"/>
    <property type="molecule type" value="Genomic_DNA"/>
</dbReference>
<proteinExistence type="predicted"/>
<keyword evidence="2" id="KW-1185">Reference proteome</keyword>
<gene>
    <name evidence="1" type="ORF">A7U43_21860</name>
</gene>
<evidence type="ECO:0000313" key="2">
    <source>
        <dbReference type="Proteomes" id="UP000077143"/>
    </source>
</evidence>
<evidence type="ECO:0000313" key="1">
    <source>
        <dbReference type="EMBL" id="ANE81581.1"/>
    </source>
</evidence>
<reference evidence="1 2" key="1">
    <citation type="submission" date="2016-05" db="EMBL/GenBank/DDBJ databases">
        <title>Complete genome sequence of a phthalic acid esters degrading Mycobacterium sp. YC-RL4.</title>
        <authorList>
            <person name="Ren L."/>
            <person name="Fan S."/>
            <person name="Ruth N."/>
            <person name="Jia Y."/>
            <person name="Wang J."/>
            <person name="Qiao C."/>
        </authorList>
    </citation>
    <scope>NUCLEOTIDE SEQUENCE [LARGE SCALE GENOMIC DNA]</scope>
    <source>
        <strain evidence="1 2">YC-RL4</strain>
    </source>
</reference>
<protein>
    <submittedName>
        <fullName evidence="1">Uncharacterized protein</fullName>
    </submittedName>
</protein>
<organism evidence="1 2">
    <name type="scientific">Mycobacterium adipatum</name>
    <dbReference type="NCBI Taxonomy" id="1682113"/>
    <lineage>
        <taxon>Bacteria</taxon>
        <taxon>Bacillati</taxon>
        <taxon>Actinomycetota</taxon>
        <taxon>Actinomycetes</taxon>
        <taxon>Mycobacteriales</taxon>
        <taxon>Mycobacteriaceae</taxon>
        <taxon>Mycobacterium</taxon>
    </lineage>
</organism>
<accession>A0A172UR52</accession>
<name>A0A172UR52_9MYCO</name>
<dbReference type="AlphaFoldDB" id="A0A172UR52"/>
<dbReference type="Proteomes" id="UP000077143">
    <property type="component" value="Chromosome"/>
</dbReference>
<dbReference type="KEGG" id="madi:A7U43_21860"/>
<dbReference type="STRING" id="1682113.A7U43_21860"/>
<sequence>MLLFVGRMIEVLLPHEFSYLASLSKERFDPTQLIDEAAAARPPDYTAVVTLLGEMAVGDEHFQQWCREEVAACADAVPRWITDLPELTVGRAIRLTDAFGDLDEVLFEVRLADGRAITCGVLIDHLEYSTVKDVGIWDKPLNAVLVLLESWEWVGHPMQMTTADARAWIEQAFGWGIARPVRERRPGFSAVIKWLAARLPEGGRQYQGDGADQSVADVVEAFFASPEGRRFGFAEFGEVLEQLIGMRSGDPQRWSAFRVIYAVGDLPDGRNEPVETVLRLPALLRAFVPFAHGRSGIGAELTAQTLAMIDEVQKGFKDRVRSGLQQYWDAVG</sequence>